<dbReference type="Pfam" id="PF07110">
    <property type="entry name" value="EthD"/>
    <property type="match status" value="1"/>
</dbReference>
<proteinExistence type="predicted"/>
<feature type="region of interest" description="Disordered" evidence="1">
    <location>
        <begin position="1"/>
        <end position="21"/>
    </location>
</feature>
<dbReference type="HOGENOM" id="CLU_115019_1_0_6"/>
<dbReference type="NCBIfam" id="TIGR02118">
    <property type="entry name" value="EthD family reductase"/>
    <property type="match status" value="1"/>
</dbReference>
<dbReference type="AlphaFoldDB" id="Q8P9P9"/>
<protein>
    <recommendedName>
        <fullName evidence="2">EthD domain-containing protein</fullName>
    </recommendedName>
</protein>
<accession>Q8P9P9</accession>
<dbReference type="KEGG" id="xcc:XCC1802"/>
<dbReference type="SUPFAM" id="SSF54909">
    <property type="entry name" value="Dimeric alpha+beta barrel"/>
    <property type="match status" value="1"/>
</dbReference>
<evidence type="ECO:0000256" key="1">
    <source>
        <dbReference type="SAM" id="MobiDB-lite"/>
    </source>
</evidence>
<reference evidence="3 4" key="1">
    <citation type="journal article" date="2002" name="Nature">
        <title>Comparison of the genomes of two Xanthomonas pathogens with differing host specificities.</title>
        <authorList>
            <person name="da Silva A.C."/>
            <person name="Ferro J.A."/>
            <person name="Reinach F.C."/>
            <person name="Farah C.S."/>
            <person name="Furlan L.R."/>
            <person name="Quaggio R.B."/>
            <person name="Monteiro-Vitorello C.B."/>
            <person name="Van Sluys M.A."/>
            <person name="Almeida N.F."/>
            <person name="Alves L.M."/>
            <person name="do Amaral A.M."/>
            <person name="Bertolini M.C."/>
            <person name="Camargo L.E."/>
            <person name="Camarotte G."/>
            <person name="Cannavan F."/>
            <person name="Cardozo J."/>
            <person name="Chambergo F."/>
            <person name="Ciapina L.P."/>
            <person name="Cicarelli R.M."/>
            <person name="Coutinho L.L."/>
            <person name="Cursino-Santos J.R."/>
            <person name="El-Dorry H."/>
            <person name="Faria J.B."/>
            <person name="Ferreira A.J."/>
            <person name="Ferreira R.C."/>
            <person name="Ferro M.I."/>
            <person name="Formighieri E.F."/>
            <person name="Franco M.C."/>
            <person name="Greggio C.C."/>
            <person name="Gruber A."/>
            <person name="Katsuyama A.M."/>
            <person name="Kishi L.T."/>
            <person name="Leite R.P."/>
            <person name="Lemos E.G."/>
            <person name="Lemos M.V."/>
            <person name="Locali E.C."/>
            <person name="Machado M.A."/>
            <person name="Madeira A.M."/>
            <person name="Martinez-Rossi N.M."/>
            <person name="Martins E.C."/>
            <person name="Meidanis J."/>
            <person name="Menck C.F."/>
            <person name="Miyaki C.Y."/>
            <person name="Moon D.H."/>
            <person name="Moreira L.M."/>
            <person name="Novo M.T."/>
            <person name="Okura V.K."/>
            <person name="Oliveira M.C."/>
            <person name="Oliveira V.R."/>
            <person name="Pereira H.A."/>
            <person name="Rossi A."/>
            <person name="Sena J.A."/>
            <person name="Silva C."/>
            <person name="de Souza R.F."/>
            <person name="Spinola L.A."/>
            <person name="Takita M.A."/>
            <person name="Tamura R.E."/>
            <person name="Teixeira E.C."/>
            <person name="Tezza R.I."/>
            <person name="Trindade dos Santos M."/>
            <person name="Truffi D."/>
            <person name="Tsai S.M."/>
            <person name="White F.F."/>
            <person name="Setubal J.C."/>
            <person name="Kitajima J.P."/>
        </authorList>
    </citation>
    <scope>NUCLEOTIDE SEQUENCE [LARGE SCALE GENOMIC DNA]</scope>
    <source>
        <strain evidence="4">ATCC 33913 / DSM 3586 / NCPPB 528 / LMG 568 / P 25</strain>
    </source>
</reference>
<dbReference type="eggNOG" id="ENOG5032S97">
    <property type="taxonomic scope" value="Bacteria"/>
</dbReference>
<organism evidence="3 4">
    <name type="scientific">Xanthomonas campestris pv. campestris (strain ATCC 33913 / DSM 3586 / NCPPB 528 / LMG 568 / P 25)</name>
    <dbReference type="NCBI Taxonomy" id="190485"/>
    <lineage>
        <taxon>Bacteria</taxon>
        <taxon>Pseudomonadati</taxon>
        <taxon>Pseudomonadota</taxon>
        <taxon>Gammaproteobacteria</taxon>
        <taxon>Lysobacterales</taxon>
        <taxon>Lysobacteraceae</taxon>
        <taxon>Xanthomonas</taxon>
    </lineage>
</organism>
<feature type="domain" description="EthD" evidence="2">
    <location>
        <begin position="53"/>
        <end position="128"/>
    </location>
</feature>
<dbReference type="EMBL" id="AE008922">
    <property type="protein sequence ID" value="AAM41091.1"/>
    <property type="molecule type" value="Genomic_DNA"/>
</dbReference>
<dbReference type="Proteomes" id="UP000001010">
    <property type="component" value="Chromosome"/>
</dbReference>
<dbReference type="PATRIC" id="fig|190485.4.peg.1922"/>
<dbReference type="OrthoDB" id="5343971at2"/>
<evidence type="ECO:0000313" key="3">
    <source>
        <dbReference type="EMBL" id="AAM41091.1"/>
    </source>
</evidence>
<evidence type="ECO:0000313" key="4">
    <source>
        <dbReference type="Proteomes" id="UP000001010"/>
    </source>
</evidence>
<dbReference type="STRING" id="190485.XCC1802"/>
<dbReference type="InterPro" id="IPR011008">
    <property type="entry name" value="Dimeric_a/b-barrel"/>
</dbReference>
<gene>
    <name evidence="3" type="ordered locus">XCC1802</name>
</gene>
<dbReference type="PANTHER" id="PTHR40260:SF2">
    <property type="entry name" value="BLR8190 PROTEIN"/>
    <property type="match status" value="1"/>
</dbReference>
<dbReference type="GO" id="GO:0016491">
    <property type="term" value="F:oxidoreductase activity"/>
    <property type="evidence" value="ECO:0007669"/>
    <property type="project" value="InterPro"/>
</dbReference>
<dbReference type="PANTHER" id="PTHR40260">
    <property type="entry name" value="BLR8190 PROTEIN"/>
    <property type="match status" value="1"/>
</dbReference>
<dbReference type="InterPro" id="IPR009799">
    <property type="entry name" value="EthD_dom"/>
</dbReference>
<dbReference type="EnsemblBacteria" id="AAM41091">
    <property type="protein sequence ID" value="AAM41091"/>
    <property type="gene ID" value="XCC1802"/>
</dbReference>
<feature type="compositionally biased region" description="Gly residues" evidence="1">
    <location>
        <begin position="1"/>
        <end position="19"/>
    </location>
</feature>
<dbReference type="Gene3D" id="3.30.70.100">
    <property type="match status" value="1"/>
</dbReference>
<sequence>MLRVSGGIGHRGAPPGGRTGLPARRYAARTFPWSPQMIKVSVMYPYRDGARFDHTYYSDTHMPLLSARMGAACLSYTVDKGISGGEPGSTPPYIGMCHIFCDSVEAFNGSFGPHAAEILADIANYTDLAPVMQISEVVVG</sequence>
<name>Q8P9P9_XANCP</name>
<evidence type="ECO:0000259" key="2">
    <source>
        <dbReference type="Pfam" id="PF07110"/>
    </source>
</evidence>
<keyword evidence="4" id="KW-1185">Reference proteome</keyword>